<dbReference type="Pfam" id="PF13102">
    <property type="entry name" value="Phage_int_SAM_5"/>
    <property type="match status" value="1"/>
</dbReference>
<reference evidence="5" key="1">
    <citation type="submission" date="2020-01" db="EMBL/GenBank/DDBJ databases">
        <authorList>
            <person name="Seo Y.L."/>
        </authorList>
    </citation>
    <scope>NUCLEOTIDE SEQUENCE</scope>
    <source>
        <strain evidence="5">R11</strain>
    </source>
</reference>
<dbReference type="GO" id="GO:0006310">
    <property type="term" value="P:DNA recombination"/>
    <property type="evidence" value="ECO:0007669"/>
    <property type="project" value="UniProtKB-KW"/>
</dbReference>
<organism evidence="5 6">
    <name type="scientific">Mucilaginibacter agri</name>
    <dbReference type="NCBI Taxonomy" id="2695265"/>
    <lineage>
        <taxon>Bacteria</taxon>
        <taxon>Pseudomonadati</taxon>
        <taxon>Bacteroidota</taxon>
        <taxon>Sphingobacteriia</taxon>
        <taxon>Sphingobacteriales</taxon>
        <taxon>Sphingobacteriaceae</taxon>
        <taxon>Mucilaginibacter</taxon>
    </lineage>
</organism>
<dbReference type="Proteomes" id="UP000638732">
    <property type="component" value="Unassembled WGS sequence"/>
</dbReference>
<dbReference type="PANTHER" id="PTHR30349:SF64">
    <property type="entry name" value="PROPHAGE INTEGRASE INTD-RELATED"/>
    <property type="match status" value="1"/>
</dbReference>
<dbReference type="InterPro" id="IPR011010">
    <property type="entry name" value="DNA_brk_join_enz"/>
</dbReference>
<dbReference type="InterPro" id="IPR050090">
    <property type="entry name" value="Tyrosine_recombinase_XerCD"/>
</dbReference>
<accession>A0A966DT69</accession>
<comment type="caution">
    <text evidence="5">The sequence shown here is derived from an EMBL/GenBank/DDBJ whole genome shotgun (WGS) entry which is preliminary data.</text>
</comment>
<dbReference type="Pfam" id="PF17293">
    <property type="entry name" value="Arm-DNA-bind_5"/>
    <property type="match status" value="1"/>
</dbReference>
<dbReference type="InterPro" id="IPR013762">
    <property type="entry name" value="Integrase-like_cat_sf"/>
</dbReference>
<evidence type="ECO:0000256" key="2">
    <source>
        <dbReference type="ARBA" id="ARBA00023125"/>
    </source>
</evidence>
<dbReference type="AlphaFoldDB" id="A0A966DT69"/>
<dbReference type="PROSITE" id="PS51898">
    <property type="entry name" value="TYR_RECOMBINASE"/>
    <property type="match status" value="1"/>
</dbReference>
<dbReference type="Gene3D" id="1.10.443.10">
    <property type="entry name" value="Intergrase catalytic core"/>
    <property type="match status" value="1"/>
</dbReference>
<name>A0A966DT69_9SPHI</name>
<evidence type="ECO:0000313" key="5">
    <source>
        <dbReference type="EMBL" id="NCD69101.1"/>
    </source>
</evidence>
<sequence length="411" mass="47201">MKNLQSFSILIWANKSKADQNGLLPLYARVTVNGKRAEISLKKKVKPANWNAQTGYMQGGSTEVREVNKYLAEARNQLWNIYTQKQTSAEYVSADEIKDLFLRNDAPHKYLLEVFDEHNQAMADLVGKDFVQATLTKYKTIRSKVAAFIRHKYDKEDILLEQLEYNFVTGFEHYLKTAEDIDHNTAMAYIKRLKRIITISLNNKWLLHNPFAGFVCSMRKVERQELTEEELAVLAQKNLHADRLDEVRDCFLFSCYTGYAFVDASKLTKENLVTGKDGQLWINTSRTKTDITANVPLLPQALAIIEKYRDHPYCDVKNKLLPIKSNQKYNAYLKEIAELCGIKKNLTTHMARHTFATTVTLENDVPIESVSKMLGHTKITTTQIYARVKEKKVSRDMHTLRSRLSATGNHG</sequence>
<keyword evidence="3" id="KW-0233">DNA recombination</keyword>
<dbReference type="Gene3D" id="1.10.150.130">
    <property type="match status" value="1"/>
</dbReference>
<dbReference type="InterPro" id="IPR010998">
    <property type="entry name" value="Integrase_recombinase_N"/>
</dbReference>
<dbReference type="GO" id="GO:0003677">
    <property type="term" value="F:DNA binding"/>
    <property type="evidence" value="ECO:0007669"/>
    <property type="project" value="UniProtKB-KW"/>
</dbReference>
<feature type="domain" description="Tyr recombinase" evidence="4">
    <location>
        <begin position="221"/>
        <end position="399"/>
    </location>
</feature>
<evidence type="ECO:0000259" key="4">
    <source>
        <dbReference type="PROSITE" id="PS51898"/>
    </source>
</evidence>
<dbReference type="InterPro" id="IPR002104">
    <property type="entry name" value="Integrase_catalytic"/>
</dbReference>
<dbReference type="RefSeq" id="WP_166585080.1">
    <property type="nucleotide sequence ID" value="NZ_WWEO01000040.1"/>
</dbReference>
<dbReference type="InterPro" id="IPR035386">
    <property type="entry name" value="Arm-DNA-bind_5"/>
</dbReference>
<gene>
    <name evidence="5" type="ORF">GSY63_07015</name>
</gene>
<comment type="similarity">
    <text evidence="1">Belongs to the 'phage' integrase family.</text>
</comment>
<keyword evidence="6" id="KW-1185">Reference proteome</keyword>
<dbReference type="EMBL" id="WWEO01000040">
    <property type="protein sequence ID" value="NCD69101.1"/>
    <property type="molecule type" value="Genomic_DNA"/>
</dbReference>
<dbReference type="Pfam" id="PF00589">
    <property type="entry name" value="Phage_integrase"/>
    <property type="match status" value="1"/>
</dbReference>
<protein>
    <submittedName>
        <fullName evidence="5">Tyrosine-type recombinase/integrase</fullName>
    </submittedName>
</protein>
<dbReference type="SUPFAM" id="SSF56349">
    <property type="entry name" value="DNA breaking-rejoining enzymes"/>
    <property type="match status" value="1"/>
</dbReference>
<evidence type="ECO:0000256" key="1">
    <source>
        <dbReference type="ARBA" id="ARBA00008857"/>
    </source>
</evidence>
<proteinExistence type="inferred from homology"/>
<evidence type="ECO:0000313" key="6">
    <source>
        <dbReference type="Proteomes" id="UP000638732"/>
    </source>
</evidence>
<reference evidence="5" key="2">
    <citation type="submission" date="2020-10" db="EMBL/GenBank/DDBJ databases">
        <title>Mucilaginibacter sp. nov., isolated from soil.</title>
        <authorList>
            <person name="Jeon C.O."/>
        </authorList>
    </citation>
    <scope>NUCLEOTIDE SEQUENCE</scope>
    <source>
        <strain evidence="5">R11</strain>
    </source>
</reference>
<dbReference type="GO" id="GO:0015074">
    <property type="term" value="P:DNA integration"/>
    <property type="evidence" value="ECO:0007669"/>
    <property type="project" value="InterPro"/>
</dbReference>
<dbReference type="PANTHER" id="PTHR30349">
    <property type="entry name" value="PHAGE INTEGRASE-RELATED"/>
    <property type="match status" value="1"/>
</dbReference>
<evidence type="ECO:0000256" key="3">
    <source>
        <dbReference type="ARBA" id="ARBA00023172"/>
    </source>
</evidence>
<dbReference type="InterPro" id="IPR025269">
    <property type="entry name" value="SAM-like_dom"/>
</dbReference>
<dbReference type="CDD" id="cd01185">
    <property type="entry name" value="INTN1_C_like"/>
    <property type="match status" value="1"/>
</dbReference>
<keyword evidence="2" id="KW-0238">DNA-binding</keyword>